<organism evidence="5 6">
    <name type="scientific">Thalassotalea profundi</name>
    <dbReference type="NCBI Taxonomy" id="2036687"/>
    <lineage>
        <taxon>Bacteria</taxon>
        <taxon>Pseudomonadati</taxon>
        <taxon>Pseudomonadota</taxon>
        <taxon>Gammaproteobacteria</taxon>
        <taxon>Alteromonadales</taxon>
        <taxon>Colwelliaceae</taxon>
        <taxon>Thalassotalea</taxon>
    </lineage>
</organism>
<evidence type="ECO:0000259" key="4">
    <source>
        <dbReference type="PROSITE" id="PS01124"/>
    </source>
</evidence>
<dbReference type="Pfam" id="PF12833">
    <property type="entry name" value="HTH_18"/>
    <property type="match status" value="1"/>
</dbReference>
<evidence type="ECO:0000256" key="3">
    <source>
        <dbReference type="ARBA" id="ARBA00023163"/>
    </source>
</evidence>
<proteinExistence type="predicted"/>
<dbReference type="Gene3D" id="1.10.10.60">
    <property type="entry name" value="Homeodomain-like"/>
    <property type="match status" value="1"/>
</dbReference>
<name>A0ABQ3IVC3_9GAMM</name>
<gene>
    <name evidence="5" type="ORF">GCM10011501_26730</name>
</gene>
<dbReference type="InterPro" id="IPR018060">
    <property type="entry name" value="HTH_AraC"/>
</dbReference>
<keyword evidence="6" id="KW-1185">Reference proteome</keyword>
<dbReference type="SMART" id="SM00342">
    <property type="entry name" value="HTH_ARAC"/>
    <property type="match status" value="1"/>
</dbReference>
<dbReference type="RefSeq" id="WP_189378756.1">
    <property type="nucleotide sequence ID" value="NZ_BNAH01000011.1"/>
</dbReference>
<dbReference type="SUPFAM" id="SSF46689">
    <property type="entry name" value="Homeodomain-like"/>
    <property type="match status" value="1"/>
</dbReference>
<sequence length="332" mass="38250">MLRQYLCCDEKFFPAHQLAASLIDLAISHGVDRHKLLRSTGIFYEDIKSGTATLTAQQLLKLVNQAQQLMPGYDCAFQLGRRIFPSNYGAISNAVQHSRNLGEALKLLSLFHLKICPFIYGHIYQDNNKCHLILNDALGCGEQFKFLIEAYSTALVSASKLIFGKRIPFHFNFPYPCPSYIQEYEENLGQRICFSQPILSISFDKKWLKEPFPYHSNSLKTHAIHQLKLGPQQGFLEAVCFCLRHKYSHTLQETAKLFALSPATFKRKLKQHGCSFQELQDQLRKQQAVYWLQLQGLNNEESAMKMKFNDIPNFRRAVKRWTGLTPSQLRLK</sequence>
<comment type="caution">
    <text evidence="5">The sequence shown here is derived from an EMBL/GenBank/DDBJ whole genome shotgun (WGS) entry which is preliminary data.</text>
</comment>
<accession>A0ABQ3IVC3</accession>
<keyword evidence="1" id="KW-0805">Transcription regulation</keyword>
<reference evidence="6" key="1">
    <citation type="journal article" date="2019" name="Int. J. Syst. Evol. Microbiol.">
        <title>The Global Catalogue of Microorganisms (GCM) 10K type strain sequencing project: providing services to taxonomists for standard genome sequencing and annotation.</title>
        <authorList>
            <consortium name="The Broad Institute Genomics Platform"/>
            <consortium name="The Broad Institute Genome Sequencing Center for Infectious Disease"/>
            <person name="Wu L."/>
            <person name="Ma J."/>
        </authorList>
    </citation>
    <scope>NUCLEOTIDE SEQUENCE [LARGE SCALE GENOMIC DNA]</scope>
    <source>
        <strain evidence="6">CGMCC 1.15922</strain>
    </source>
</reference>
<evidence type="ECO:0000313" key="5">
    <source>
        <dbReference type="EMBL" id="GHE95813.1"/>
    </source>
</evidence>
<dbReference type="PROSITE" id="PS01124">
    <property type="entry name" value="HTH_ARAC_FAMILY_2"/>
    <property type="match status" value="1"/>
</dbReference>
<dbReference type="Proteomes" id="UP000626370">
    <property type="component" value="Unassembled WGS sequence"/>
</dbReference>
<evidence type="ECO:0000313" key="6">
    <source>
        <dbReference type="Proteomes" id="UP000626370"/>
    </source>
</evidence>
<dbReference type="Pfam" id="PF12625">
    <property type="entry name" value="Arabinose_bd"/>
    <property type="match status" value="1"/>
</dbReference>
<protein>
    <submittedName>
        <fullName evidence="5">AraC family transcriptional regulator</fullName>
    </submittedName>
</protein>
<evidence type="ECO:0000256" key="2">
    <source>
        <dbReference type="ARBA" id="ARBA00023125"/>
    </source>
</evidence>
<feature type="domain" description="HTH araC/xylS-type" evidence="4">
    <location>
        <begin position="250"/>
        <end position="332"/>
    </location>
</feature>
<dbReference type="InterPro" id="IPR032687">
    <property type="entry name" value="AraC-type_N"/>
</dbReference>
<dbReference type="InterPro" id="IPR009057">
    <property type="entry name" value="Homeodomain-like_sf"/>
</dbReference>
<keyword evidence="2" id="KW-0238">DNA-binding</keyword>
<keyword evidence="3" id="KW-0804">Transcription</keyword>
<dbReference type="PANTHER" id="PTHR47894">
    <property type="entry name" value="HTH-TYPE TRANSCRIPTIONAL REGULATOR GADX"/>
    <property type="match status" value="1"/>
</dbReference>
<evidence type="ECO:0000256" key="1">
    <source>
        <dbReference type="ARBA" id="ARBA00023015"/>
    </source>
</evidence>
<dbReference type="PANTHER" id="PTHR47894:SF1">
    <property type="entry name" value="HTH-TYPE TRANSCRIPTIONAL REGULATOR VQSM"/>
    <property type="match status" value="1"/>
</dbReference>
<dbReference type="EMBL" id="BNAH01000011">
    <property type="protein sequence ID" value="GHE95813.1"/>
    <property type="molecule type" value="Genomic_DNA"/>
</dbReference>